<dbReference type="GO" id="GO:0005524">
    <property type="term" value="F:ATP binding"/>
    <property type="evidence" value="ECO:0007669"/>
    <property type="project" value="UniProtKB-KW"/>
</dbReference>
<keyword evidence="2" id="KW-0547">Nucleotide-binding</keyword>
<feature type="transmembrane region" description="Helical" evidence="1">
    <location>
        <begin position="36"/>
        <end position="55"/>
    </location>
</feature>
<dbReference type="AlphaFoldDB" id="A0A1H7DXT7"/>
<evidence type="ECO:0000256" key="1">
    <source>
        <dbReference type="SAM" id="Phobius"/>
    </source>
</evidence>
<feature type="transmembrane region" description="Helical" evidence="1">
    <location>
        <begin position="191"/>
        <end position="215"/>
    </location>
</feature>
<keyword evidence="3" id="KW-1185">Reference proteome</keyword>
<evidence type="ECO:0000313" key="3">
    <source>
        <dbReference type="Proteomes" id="UP000198707"/>
    </source>
</evidence>
<name>A0A1H7DXT7_9ACTN</name>
<dbReference type="InterPro" id="IPR010390">
    <property type="entry name" value="ABC-2_transporter-like"/>
</dbReference>
<evidence type="ECO:0000313" key="2">
    <source>
        <dbReference type="EMBL" id="SEK04130.1"/>
    </source>
</evidence>
<reference evidence="3" key="1">
    <citation type="submission" date="2016-10" db="EMBL/GenBank/DDBJ databases">
        <authorList>
            <person name="Varghese N."/>
            <person name="Submissions S."/>
        </authorList>
    </citation>
    <scope>NUCLEOTIDE SEQUENCE [LARGE SCALE GENOMIC DNA]</scope>
    <source>
        <strain evidence="3">CGMCC 4.7038</strain>
    </source>
</reference>
<feature type="transmembrane region" description="Helical" evidence="1">
    <location>
        <begin position="244"/>
        <end position="266"/>
    </location>
</feature>
<protein>
    <submittedName>
        <fullName evidence="2">ABC-2 type transport system ATP-binding protein/ABC-2 type transport system permease protein</fullName>
    </submittedName>
</protein>
<dbReference type="Proteomes" id="UP000198707">
    <property type="component" value="Unassembled WGS sequence"/>
</dbReference>
<feature type="transmembrane region" description="Helical" evidence="1">
    <location>
        <begin position="153"/>
        <end position="179"/>
    </location>
</feature>
<accession>A0A1H7DXT7</accession>
<dbReference type="STRING" id="1144548.SAMN05443287_11665"/>
<dbReference type="RefSeq" id="WP_092383123.1">
    <property type="nucleotide sequence ID" value="NZ_BOPI01000018.1"/>
</dbReference>
<keyword evidence="1" id="KW-0812">Transmembrane</keyword>
<feature type="transmembrane region" description="Helical" evidence="1">
    <location>
        <begin position="119"/>
        <end position="147"/>
    </location>
</feature>
<feature type="transmembrane region" description="Helical" evidence="1">
    <location>
        <begin position="75"/>
        <end position="98"/>
    </location>
</feature>
<organism evidence="2 3">
    <name type="scientific">Micromonospora phaseoli</name>
    <dbReference type="NCBI Taxonomy" id="1144548"/>
    <lineage>
        <taxon>Bacteria</taxon>
        <taxon>Bacillati</taxon>
        <taxon>Actinomycetota</taxon>
        <taxon>Actinomycetes</taxon>
        <taxon>Micromonosporales</taxon>
        <taxon>Micromonosporaceae</taxon>
        <taxon>Micromonospora</taxon>
    </lineage>
</organism>
<proteinExistence type="predicted"/>
<dbReference type="PANTHER" id="PTHR36832:SF1">
    <property type="entry name" value="SLR1174 PROTEIN"/>
    <property type="match status" value="1"/>
</dbReference>
<keyword evidence="1" id="KW-1133">Transmembrane helix</keyword>
<keyword evidence="2" id="KW-0067">ATP-binding</keyword>
<dbReference type="Pfam" id="PF06182">
    <property type="entry name" value="ABC2_membrane_6"/>
    <property type="match status" value="1"/>
</dbReference>
<dbReference type="OrthoDB" id="62003at2"/>
<dbReference type="PANTHER" id="PTHR36832">
    <property type="entry name" value="SLR1174 PROTEIN-RELATED"/>
    <property type="match status" value="1"/>
</dbReference>
<dbReference type="EMBL" id="FNYV01000016">
    <property type="protein sequence ID" value="SEK04130.1"/>
    <property type="molecule type" value="Genomic_DNA"/>
</dbReference>
<gene>
    <name evidence="2" type="ORF">SAMN05443287_11665</name>
</gene>
<keyword evidence="1" id="KW-0472">Membrane</keyword>
<sequence length="278" mass="30046">MPIEAAARRGGPGRNIPAYAQIIRSRMKTAVTYRQNVVFTLGIVVVQIFILSRVWTALYGAAGTVNGIPLSEMLLYLTLANLQGWAVQDSTVCSYLWERIREGRIAFDLLRPAGFIPQVIAQLVGSALMMTTFAIVALPVIAVIGTLGAPASLAAFCLWLVSLLCGIGVAVMLNLLVCLSAFWTTEINGTMMLFSLISQFFAGVFVPLSFFPGLLRVVAEHLPFQATTYTPVAIYVGHLEGADAIRAIGVQLVWIAVLALVARLVWSRAQHRVVVQGG</sequence>